<evidence type="ECO:0000313" key="3">
    <source>
        <dbReference type="Proteomes" id="UP000282323"/>
    </source>
</evidence>
<evidence type="ECO:0000313" key="2">
    <source>
        <dbReference type="EMBL" id="RQG89559.1"/>
    </source>
</evidence>
<dbReference type="Pfam" id="PF24033">
    <property type="entry name" value="DUF7342"/>
    <property type="match status" value="1"/>
</dbReference>
<comment type="caution">
    <text evidence="2">The sequence shown here is derived from an EMBL/GenBank/DDBJ whole genome shotgun (WGS) entry which is preliminary data.</text>
</comment>
<protein>
    <submittedName>
        <fullName evidence="2">ArsR family transcriptional regulator</fullName>
    </submittedName>
</protein>
<name>A0A3N6NXT8_NATCH</name>
<reference evidence="2 3" key="1">
    <citation type="submission" date="2018-10" db="EMBL/GenBank/DDBJ databases">
        <title>Natrarchaeobius chitinivorans gen. nov., sp. nov., and Natrarchaeobius haloalkaliphilus sp. nov., alkaliphilic, chitin-utilizing haloarchaea from hypersaline alkaline lakes.</title>
        <authorList>
            <person name="Sorokin D.Y."/>
            <person name="Elcheninov A.G."/>
            <person name="Kostrikina N.A."/>
            <person name="Bale N.J."/>
            <person name="Sinninghe Damste J.S."/>
            <person name="Khijniak T.V."/>
            <person name="Kublanov I.V."/>
            <person name="Toshchakov S.V."/>
        </authorList>
    </citation>
    <scope>NUCLEOTIDE SEQUENCE [LARGE SCALE GENOMIC DNA]</scope>
    <source>
        <strain evidence="2 3">AArcht4T</strain>
    </source>
</reference>
<keyword evidence="1" id="KW-0175">Coiled coil</keyword>
<dbReference type="RefSeq" id="WP_124197657.1">
    <property type="nucleotide sequence ID" value="NZ_REGA01000035.1"/>
</dbReference>
<gene>
    <name evidence="2" type="ORF">EA473_21885</name>
</gene>
<sequence length="155" mass="17685">MVVDTLNDPATINTIAEQAEVAWETADSEVERLQTENKVRERDDGLYEPNPVQQFLDQILQLIEDHSKSELESQLQEYQEQVEDLSAEYGVTSAQELREQLTNDDVSAEEMREIRNVSDTWAALELEIRLLKNALQLYDDLSQLSQSNGETALTV</sequence>
<keyword evidence="3" id="KW-1185">Reference proteome</keyword>
<dbReference type="InterPro" id="IPR055766">
    <property type="entry name" value="DUF7342"/>
</dbReference>
<dbReference type="EMBL" id="REGA01000035">
    <property type="protein sequence ID" value="RQG89559.1"/>
    <property type="molecule type" value="Genomic_DNA"/>
</dbReference>
<evidence type="ECO:0000256" key="1">
    <source>
        <dbReference type="SAM" id="Coils"/>
    </source>
</evidence>
<feature type="coiled-coil region" evidence="1">
    <location>
        <begin position="68"/>
        <end position="95"/>
    </location>
</feature>
<dbReference type="Proteomes" id="UP000282323">
    <property type="component" value="Unassembled WGS sequence"/>
</dbReference>
<dbReference type="AlphaFoldDB" id="A0A3N6NXT8"/>
<proteinExistence type="predicted"/>
<organism evidence="2 3">
    <name type="scientific">Natrarchaeobius chitinivorans</name>
    <dbReference type="NCBI Taxonomy" id="1679083"/>
    <lineage>
        <taxon>Archaea</taxon>
        <taxon>Methanobacteriati</taxon>
        <taxon>Methanobacteriota</taxon>
        <taxon>Stenosarchaea group</taxon>
        <taxon>Halobacteria</taxon>
        <taxon>Halobacteriales</taxon>
        <taxon>Natrialbaceae</taxon>
        <taxon>Natrarchaeobius</taxon>
    </lineage>
</organism>
<accession>A0A3N6NXT8</accession>